<sequence>MDWRPWMDAFLPPLLEALPGRVAFVGIQGSFGRGEAGPESDVDLVVVLDALGAAELAACRGVLEKMPFADRACGFFCDRAALAAWPAFDALQLRLDTLPVYGSLEELLPPMGKETLDEAVRAAASALYHAACHTALFDAQPEAALPALQKAAFFALRLAHCRRSGQYTAARQSLLPKLEPEERALLGKDCTLPALMAWARGEMES</sequence>
<dbReference type="HOGENOM" id="CLU_1208884_0_0_9"/>
<proteinExistence type="predicted"/>
<dbReference type="EMBL" id="ADLO01000086">
    <property type="protein sequence ID" value="KGF54503.1"/>
    <property type="molecule type" value="Genomic_DNA"/>
</dbReference>
<keyword evidence="3" id="KW-1185">Reference proteome</keyword>
<gene>
    <name evidence="2" type="ORF">HMPREF9460_02775</name>
</gene>
<evidence type="ECO:0000259" key="1">
    <source>
        <dbReference type="Pfam" id="PF01909"/>
    </source>
</evidence>
<dbReference type="PATRIC" id="fig|742738.3.peg.2852"/>
<reference evidence="2 3" key="1">
    <citation type="submission" date="2011-08" db="EMBL/GenBank/DDBJ databases">
        <title>The Genome Sequence of Clostridium orbiscindens 1_3_50AFAA.</title>
        <authorList>
            <consortium name="The Broad Institute Genome Sequencing Platform"/>
            <person name="Earl A."/>
            <person name="Ward D."/>
            <person name="Feldgarden M."/>
            <person name="Gevers D."/>
            <person name="Daigneault M."/>
            <person name="Strauss J."/>
            <person name="Allen-Vercoe E."/>
            <person name="Young S.K."/>
            <person name="Zeng Q."/>
            <person name="Gargeya S."/>
            <person name="Fitzgerald M."/>
            <person name="Haas B."/>
            <person name="Abouelleil A."/>
            <person name="Alvarado L."/>
            <person name="Arachchi H.M."/>
            <person name="Berlin A."/>
            <person name="Brown A."/>
            <person name="Chapman S.B."/>
            <person name="Chen Z."/>
            <person name="Dunbar C."/>
            <person name="Freedman E."/>
            <person name="Gearin G."/>
            <person name="Gellesch M."/>
            <person name="Goldberg J."/>
            <person name="Griggs A."/>
            <person name="Gujja S."/>
            <person name="Heiman D."/>
            <person name="Howarth C."/>
            <person name="Larson L."/>
            <person name="Lui A."/>
            <person name="MacDonald P.J.P."/>
            <person name="Montmayeur A."/>
            <person name="Murphy C."/>
            <person name="Neiman D."/>
            <person name="Pearson M."/>
            <person name="Priest M."/>
            <person name="Roberts A."/>
            <person name="Saif S."/>
            <person name="Shea T."/>
            <person name="Shenoy N."/>
            <person name="Sisk P."/>
            <person name="Stolte C."/>
            <person name="Sykes S."/>
            <person name="Wortman J."/>
            <person name="Nusbaum C."/>
            <person name="Birren B."/>
        </authorList>
    </citation>
    <scope>NUCLEOTIDE SEQUENCE [LARGE SCALE GENOMIC DNA]</scope>
    <source>
        <strain evidence="2 3">1_3_50AFAA</strain>
    </source>
</reference>
<dbReference type="AlphaFoldDB" id="A0A096B541"/>
<organism evidence="2 3">
    <name type="scientific">Flavonifractor plautii 1_3_50AFAA</name>
    <dbReference type="NCBI Taxonomy" id="742738"/>
    <lineage>
        <taxon>Bacteria</taxon>
        <taxon>Bacillati</taxon>
        <taxon>Bacillota</taxon>
        <taxon>Clostridia</taxon>
        <taxon>Eubacteriales</taxon>
        <taxon>Oscillospiraceae</taxon>
        <taxon>Flavonifractor</taxon>
    </lineage>
</organism>
<dbReference type="GO" id="GO:0016779">
    <property type="term" value="F:nucleotidyltransferase activity"/>
    <property type="evidence" value="ECO:0007669"/>
    <property type="project" value="InterPro"/>
</dbReference>
<dbReference type="Pfam" id="PF01909">
    <property type="entry name" value="NTP_transf_2"/>
    <property type="match status" value="1"/>
</dbReference>
<dbReference type="CDD" id="cd05403">
    <property type="entry name" value="NT_KNTase_like"/>
    <property type="match status" value="1"/>
</dbReference>
<dbReference type="RefSeq" id="WP_009259222.1">
    <property type="nucleotide sequence ID" value="NZ_KN174164.1"/>
</dbReference>
<protein>
    <recommendedName>
        <fullName evidence="1">Polymerase nucleotidyl transferase domain-containing protein</fullName>
    </recommendedName>
</protein>
<dbReference type="InterPro" id="IPR043519">
    <property type="entry name" value="NT_sf"/>
</dbReference>
<dbReference type="InterPro" id="IPR002934">
    <property type="entry name" value="Polymerase_NTP_transf_dom"/>
</dbReference>
<evidence type="ECO:0000313" key="2">
    <source>
        <dbReference type="EMBL" id="KGF54503.1"/>
    </source>
</evidence>
<dbReference type="Gene3D" id="3.30.460.10">
    <property type="entry name" value="Beta Polymerase, domain 2"/>
    <property type="match status" value="1"/>
</dbReference>
<evidence type="ECO:0000313" key="3">
    <source>
        <dbReference type="Proteomes" id="UP000029585"/>
    </source>
</evidence>
<dbReference type="eggNOG" id="COG1708">
    <property type="taxonomic scope" value="Bacteria"/>
</dbReference>
<accession>A0A096B541</accession>
<dbReference type="SUPFAM" id="SSF81301">
    <property type="entry name" value="Nucleotidyltransferase"/>
    <property type="match status" value="1"/>
</dbReference>
<feature type="domain" description="Polymerase nucleotidyl transferase" evidence="1">
    <location>
        <begin position="20"/>
        <end position="50"/>
    </location>
</feature>
<name>A0A096B541_FLAPL</name>
<dbReference type="Proteomes" id="UP000029585">
    <property type="component" value="Unassembled WGS sequence"/>
</dbReference>
<comment type="caution">
    <text evidence="2">The sequence shown here is derived from an EMBL/GenBank/DDBJ whole genome shotgun (WGS) entry which is preliminary data.</text>
</comment>